<evidence type="ECO:0000313" key="2">
    <source>
        <dbReference type="Proteomes" id="UP001195903"/>
    </source>
</evidence>
<dbReference type="EMBL" id="JAHEPS010000007">
    <property type="protein sequence ID" value="MBT1446053.1"/>
    <property type="molecule type" value="Genomic_DNA"/>
</dbReference>
<gene>
    <name evidence="1" type="ORF">KJI95_16275</name>
</gene>
<keyword evidence="2" id="KW-1185">Reference proteome</keyword>
<organism evidence="1 2">
    <name type="scientific">Shewanella jiangmenensis</name>
    <dbReference type="NCBI Taxonomy" id="2837387"/>
    <lineage>
        <taxon>Bacteria</taxon>
        <taxon>Pseudomonadati</taxon>
        <taxon>Pseudomonadota</taxon>
        <taxon>Gammaproteobacteria</taxon>
        <taxon>Alteromonadales</taxon>
        <taxon>Shewanellaceae</taxon>
        <taxon>Shewanella</taxon>
    </lineage>
</organism>
<comment type="caution">
    <text evidence="1">The sequence shown here is derived from an EMBL/GenBank/DDBJ whole genome shotgun (WGS) entry which is preliminary data.</text>
</comment>
<reference evidence="1 2" key="1">
    <citation type="submission" date="2021-05" db="EMBL/GenBank/DDBJ databases">
        <title>Shewanella sp. JM162201.</title>
        <authorList>
            <person name="Xu S."/>
            <person name="Li A."/>
        </authorList>
    </citation>
    <scope>NUCLEOTIDE SEQUENCE [LARGE SCALE GENOMIC DNA]</scope>
    <source>
        <strain evidence="1 2">JM162201</strain>
    </source>
</reference>
<dbReference type="RefSeq" id="WP_214508238.1">
    <property type="nucleotide sequence ID" value="NZ_JAHEPS010000007.1"/>
</dbReference>
<proteinExistence type="predicted"/>
<accession>A0ABS5VAJ5</accession>
<sequence>MQRAEEIEVSKIGDIVSAIFSEPAVAYQDYSDFDSELKQYKTQEALLNGISSAIDGNAHSANFSIYYPGAKGYFFAERKSLNPAKCNGATFRYVASGWGLIQLQIDLKNKLKPAVRVSVNSQKRAEAWFQTYPEFKDPSLWEWKYVEKQARRIIRVLKQCA</sequence>
<evidence type="ECO:0000313" key="1">
    <source>
        <dbReference type="EMBL" id="MBT1446053.1"/>
    </source>
</evidence>
<dbReference type="Proteomes" id="UP001195903">
    <property type="component" value="Unassembled WGS sequence"/>
</dbReference>
<name>A0ABS5VAJ5_9GAMM</name>
<protein>
    <submittedName>
        <fullName evidence="1">Uncharacterized protein</fullName>
    </submittedName>
</protein>